<dbReference type="Pfam" id="PF01588">
    <property type="entry name" value="tRNA_bind"/>
    <property type="match status" value="1"/>
</dbReference>
<keyword evidence="11 16" id="KW-0694">RNA-binding</keyword>
<proteinExistence type="predicted"/>
<dbReference type="NCBIfam" id="TIGR00399">
    <property type="entry name" value="metG_C_term"/>
    <property type="match status" value="1"/>
</dbReference>
<dbReference type="GO" id="GO:0004825">
    <property type="term" value="F:methionine-tRNA ligase activity"/>
    <property type="evidence" value="ECO:0007669"/>
    <property type="project" value="UniProtKB-EC"/>
</dbReference>
<dbReference type="STRING" id="1802436.A2370_01725"/>
<dbReference type="InterPro" id="IPR002547">
    <property type="entry name" value="tRNA-bd_dom"/>
</dbReference>
<dbReference type="InterPro" id="IPR051270">
    <property type="entry name" value="Tyrosine-tRNA_ligase_regulator"/>
</dbReference>
<keyword evidence="8 18" id="KW-0436">Ligase</keyword>
<evidence type="ECO:0000256" key="3">
    <source>
        <dbReference type="ARBA" id="ARBA00011738"/>
    </source>
</evidence>
<comment type="subunit">
    <text evidence="3">Homodimer.</text>
</comment>
<keyword evidence="9" id="KW-0547">Nucleotide-binding</keyword>
<evidence type="ECO:0000256" key="11">
    <source>
        <dbReference type="ARBA" id="ARBA00022884"/>
    </source>
</evidence>
<dbReference type="GO" id="GO:0006431">
    <property type="term" value="P:methionyl-tRNA aminoacylation"/>
    <property type="evidence" value="ECO:0007669"/>
    <property type="project" value="InterPro"/>
</dbReference>
<evidence type="ECO:0000256" key="15">
    <source>
        <dbReference type="ARBA" id="ARBA00047364"/>
    </source>
</evidence>
<organism evidence="18 19">
    <name type="scientific">Candidatus Vogelbacteria bacterium RIFOXYB1_FULL_42_16</name>
    <dbReference type="NCBI Taxonomy" id="1802436"/>
    <lineage>
        <taxon>Bacteria</taxon>
        <taxon>Candidatus Vogeliibacteriota</taxon>
    </lineage>
</organism>
<dbReference type="EMBL" id="MHTH01000015">
    <property type="protein sequence ID" value="OHA58061.1"/>
    <property type="molecule type" value="Genomic_DNA"/>
</dbReference>
<evidence type="ECO:0000256" key="2">
    <source>
        <dbReference type="ARBA" id="ARBA00004496"/>
    </source>
</evidence>
<evidence type="ECO:0000256" key="8">
    <source>
        <dbReference type="ARBA" id="ARBA00022598"/>
    </source>
</evidence>
<name>A0A1G2QDM1_9BACT</name>
<evidence type="ECO:0000313" key="18">
    <source>
        <dbReference type="EMBL" id="OHA58061.1"/>
    </source>
</evidence>
<protein>
    <recommendedName>
        <fullName evidence="5">Methionine--tRNA ligase</fullName>
        <ecNumber evidence="4">6.1.1.10</ecNumber>
    </recommendedName>
    <alternativeName>
        <fullName evidence="14">Methionyl-tRNA synthetase</fullName>
    </alternativeName>
</protein>
<evidence type="ECO:0000256" key="1">
    <source>
        <dbReference type="ARBA" id="ARBA00003314"/>
    </source>
</evidence>
<dbReference type="EC" id="6.1.1.10" evidence="4"/>
<comment type="caution">
    <text evidence="18">The sequence shown here is derived from an EMBL/GenBank/DDBJ whole genome shotgun (WGS) entry which is preliminary data.</text>
</comment>
<dbReference type="PANTHER" id="PTHR11586:SF37">
    <property type="entry name" value="TRNA-BINDING DOMAIN-CONTAINING PROTEIN"/>
    <property type="match status" value="1"/>
</dbReference>
<dbReference type="CDD" id="cd02800">
    <property type="entry name" value="tRNA_bind_EcMetRS_like"/>
    <property type="match status" value="1"/>
</dbReference>
<dbReference type="PANTHER" id="PTHR11586">
    <property type="entry name" value="TRNA-AMINOACYLATION COFACTOR ARC1 FAMILY MEMBER"/>
    <property type="match status" value="1"/>
</dbReference>
<reference evidence="18 19" key="1">
    <citation type="journal article" date="2016" name="Nat. Commun.">
        <title>Thousands of microbial genomes shed light on interconnected biogeochemical processes in an aquifer system.</title>
        <authorList>
            <person name="Anantharaman K."/>
            <person name="Brown C.T."/>
            <person name="Hug L.A."/>
            <person name="Sharon I."/>
            <person name="Castelle C.J."/>
            <person name="Probst A.J."/>
            <person name="Thomas B.C."/>
            <person name="Singh A."/>
            <person name="Wilkins M.J."/>
            <person name="Karaoz U."/>
            <person name="Brodie E.L."/>
            <person name="Williams K.H."/>
            <person name="Hubbard S.S."/>
            <person name="Banfield J.F."/>
        </authorList>
    </citation>
    <scope>NUCLEOTIDE SEQUENCE [LARGE SCALE GENOMIC DNA]</scope>
</reference>
<evidence type="ECO:0000313" key="19">
    <source>
        <dbReference type="Proteomes" id="UP000176222"/>
    </source>
</evidence>
<gene>
    <name evidence="18" type="ORF">A2370_01725</name>
</gene>
<dbReference type="InterPro" id="IPR012340">
    <property type="entry name" value="NA-bd_OB-fold"/>
</dbReference>
<dbReference type="GO" id="GO:0005524">
    <property type="term" value="F:ATP binding"/>
    <property type="evidence" value="ECO:0007669"/>
    <property type="project" value="UniProtKB-KW"/>
</dbReference>
<evidence type="ECO:0000256" key="14">
    <source>
        <dbReference type="ARBA" id="ARBA00030904"/>
    </source>
</evidence>
<comment type="function">
    <text evidence="1">Is required not only for elongation of protein synthesis but also for the initiation of all mRNA translation through initiator tRNA(fMet) aminoacylation.</text>
</comment>
<dbReference type="GO" id="GO:0005737">
    <property type="term" value="C:cytoplasm"/>
    <property type="evidence" value="ECO:0007669"/>
    <property type="project" value="UniProtKB-SubCell"/>
</dbReference>
<keyword evidence="6" id="KW-0963">Cytoplasm</keyword>
<keyword evidence="10" id="KW-0067">ATP-binding</keyword>
<evidence type="ECO:0000256" key="16">
    <source>
        <dbReference type="PROSITE-ProRule" id="PRU00209"/>
    </source>
</evidence>
<keyword evidence="12" id="KW-0648">Protein biosynthesis</keyword>
<accession>A0A1G2QDM1</accession>
<evidence type="ECO:0000256" key="10">
    <source>
        <dbReference type="ARBA" id="ARBA00022840"/>
    </source>
</evidence>
<evidence type="ECO:0000256" key="6">
    <source>
        <dbReference type="ARBA" id="ARBA00022490"/>
    </source>
</evidence>
<keyword evidence="13" id="KW-0030">Aminoacyl-tRNA synthetase</keyword>
<dbReference type="Gene3D" id="2.40.50.140">
    <property type="entry name" value="Nucleic acid-binding proteins"/>
    <property type="match status" value="1"/>
</dbReference>
<dbReference type="AlphaFoldDB" id="A0A1G2QDM1"/>
<evidence type="ECO:0000259" key="17">
    <source>
        <dbReference type="PROSITE" id="PS50886"/>
    </source>
</evidence>
<evidence type="ECO:0000256" key="9">
    <source>
        <dbReference type="ARBA" id="ARBA00022741"/>
    </source>
</evidence>
<sequence>MATINYDQFKQTELKVVKILEAERVEDSDKLLRLKVALGDSERQIIAGIGKAYEPATLVGRQIVIVANLEPRSLMGLESQGMILAAHGENGEAVLLSPDKEVPVGSEIS</sequence>
<dbReference type="GO" id="GO:0000049">
    <property type="term" value="F:tRNA binding"/>
    <property type="evidence" value="ECO:0007669"/>
    <property type="project" value="UniProtKB-UniRule"/>
</dbReference>
<dbReference type="PROSITE" id="PS50886">
    <property type="entry name" value="TRBD"/>
    <property type="match status" value="1"/>
</dbReference>
<comment type="catalytic activity">
    <reaction evidence="15">
        <text>tRNA(Met) + L-methionine + ATP = L-methionyl-tRNA(Met) + AMP + diphosphate</text>
        <dbReference type="Rhea" id="RHEA:13481"/>
        <dbReference type="Rhea" id="RHEA-COMP:9667"/>
        <dbReference type="Rhea" id="RHEA-COMP:9698"/>
        <dbReference type="ChEBI" id="CHEBI:30616"/>
        <dbReference type="ChEBI" id="CHEBI:33019"/>
        <dbReference type="ChEBI" id="CHEBI:57844"/>
        <dbReference type="ChEBI" id="CHEBI:78442"/>
        <dbReference type="ChEBI" id="CHEBI:78530"/>
        <dbReference type="ChEBI" id="CHEBI:456215"/>
        <dbReference type="EC" id="6.1.1.10"/>
    </reaction>
</comment>
<dbReference type="Proteomes" id="UP000176222">
    <property type="component" value="Unassembled WGS sequence"/>
</dbReference>
<evidence type="ECO:0000256" key="12">
    <source>
        <dbReference type="ARBA" id="ARBA00022917"/>
    </source>
</evidence>
<dbReference type="SUPFAM" id="SSF50249">
    <property type="entry name" value="Nucleic acid-binding proteins"/>
    <property type="match status" value="1"/>
</dbReference>
<comment type="subcellular location">
    <subcellularLocation>
        <location evidence="2">Cytoplasm</location>
    </subcellularLocation>
</comment>
<evidence type="ECO:0000256" key="4">
    <source>
        <dbReference type="ARBA" id="ARBA00012838"/>
    </source>
</evidence>
<dbReference type="FunFam" id="2.40.50.140:FF:000042">
    <property type="entry name" value="Methionine--tRNA ligase"/>
    <property type="match status" value="1"/>
</dbReference>
<evidence type="ECO:0000256" key="5">
    <source>
        <dbReference type="ARBA" id="ARBA00018753"/>
    </source>
</evidence>
<dbReference type="InterPro" id="IPR004495">
    <property type="entry name" value="Met-tRNA-synth_bsu_C"/>
</dbReference>
<evidence type="ECO:0000256" key="13">
    <source>
        <dbReference type="ARBA" id="ARBA00023146"/>
    </source>
</evidence>
<keyword evidence="7 16" id="KW-0820">tRNA-binding</keyword>
<evidence type="ECO:0000256" key="7">
    <source>
        <dbReference type="ARBA" id="ARBA00022555"/>
    </source>
</evidence>
<feature type="domain" description="TRNA-binding" evidence="17">
    <location>
        <begin position="8"/>
        <end position="109"/>
    </location>
</feature>